<dbReference type="EMBL" id="CAACVI010000001">
    <property type="protein sequence ID" value="VEN72760.1"/>
    <property type="molecule type" value="Genomic_DNA"/>
</dbReference>
<name>A0A484HGI2_9BACT</name>
<organism evidence="1">
    <name type="scientific">uncultured Desulfobacteraceae bacterium</name>
    <dbReference type="NCBI Taxonomy" id="218296"/>
    <lineage>
        <taxon>Bacteria</taxon>
        <taxon>Pseudomonadati</taxon>
        <taxon>Thermodesulfobacteriota</taxon>
        <taxon>Desulfobacteria</taxon>
        <taxon>Desulfobacterales</taxon>
        <taxon>Desulfobacteraceae</taxon>
        <taxon>environmental samples</taxon>
    </lineage>
</organism>
<dbReference type="InterPro" id="IPR014547">
    <property type="entry name" value="UCP028477"/>
</dbReference>
<gene>
    <name evidence="1" type="ORF">EPICR_10259</name>
</gene>
<evidence type="ECO:0008006" key="2">
    <source>
        <dbReference type="Google" id="ProtNLM"/>
    </source>
</evidence>
<proteinExistence type="predicted"/>
<reference evidence="1" key="1">
    <citation type="submission" date="2019-01" db="EMBL/GenBank/DDBJ databases">
        <authorList>
            <consortium name="Genoscope - CEA"/>
            <person name="William W."/>
        </authorList>
    </citation>
    <scope>NUCLEOTIDE SEQUENCE</scope>
    <source>
        <strain evidence="1">CR-1</strain>
    </source>
</reference>
<dbReference type="AlphaFoldDB" id="A0A484HGI2"/>
<dbReference type="Pfam" id="PF09916">
    <property type="entry name" value="DUF2145"/>
    <property type="match status" value="1"/>
</dbReference>
<sequence>MKTKEVIQAVFAALVVCLSFPPGADAGSSRVGSKTYFETDRVIRFSNKVEKFLEQKQARAAILARVGIDRGKLPEGILFTHIGFAVHSQIAGSPGRKNSRYAIHNLYQRDGRPWRSDLIRDFPADFFSGARMLEAGIIIPGPELQKRLTQVISSDFYQDAHNSHYSTIANPFTLDMQNCTEHTLDIVFAAMYQTTDMAEIKRNQKKHFIPHPIRVNPLTLSIGAILIPGLSTSDHPGPPVTATFGSIGRFFKEHDPASRIYMVREKD</sequence>
<evidence type="ECO:0000313" key="1">
    <source>
        <dbReference type="EMBL" id="VEN72760.1"/>
    </source>
</evidence>
<accession>A0A484HGI2</accession>
<protein>
    <recommendedName>
        <fullName evidence="2">DUF2145 domain-containing protein</fullName>
    </recommendedName>
</protein>